<name>A0A2P6S0W8_ROSCH</name>
<dbReference type="GO" id="GO:0080043">
    <property type="term" value="F:quercetin 3-O-glucosyltransferase activity"/>
    <property type="evidence" value="ECO:0007669"/>
    <property type="project" value="TreeGrafter"/>
</dbReference>
<dbReference type="PANTHER" id="PTHR11926">
    <property type="entry name" value="GLUCOSYL/GLUCURONOSYL TRANSFERASES"/>
    <property type="match status" value="1"/>
</dbReference>
<sequence length="480" mass="53889">MASTKPHVVCIPGPPQSHVKGVLKFAKLLHHRGCYITFVNTEFNHNFFLKSLGPDSLDGVTDFQFETIPNGLPDSDADDTQDINYLLCETRMKYCLAPFRDLLVKLNNSNTNPPVTCIVSDGFMSLFTITAAEEIGAPIVVFNTIAASSYMGFKQFRTLVQKGLAPLKDESCLTNGFLDKVIDWIPGMKDIRLKDLPSFFRTTDPNDTMFNFIMEATDKVHKADAFVFLTFDALEQDVLDAMSSMFDQSLVYAIGPLELLLSQIPDGPLKQIGYSPWKEDIECLEWLENKAPNSVVFVNFGSIAVLTPKQLVEFGWGLANSKFHFFWVIRPDLVIGESAILPPELVAETKERGLISSWCPQEQVLNHPSVGGFLTHCGWNSTIESLTAGVPMLCWPFFADQQTNCFYTCSKWGIGMEISNDVNRDEVEKLVRELMEGEDGEKMKTKIMEWKQLAEEATAPDGSSFTNLDNLVNQILLWKR</sequence>
<evidence type="ECO:0000256" key="5">
    <source>
        <dbReference type="RuleBase" id="RU362057"/>
    </source>
</evidence>
<proteinExistence type="inferred from homology"/>
<evidence type="ECO:0000313" key="7">
    <source>
        <dbReference type="Proteomes" id="UP000238479"/>
    </source>
</evidence>
<dbReference type="InterPro" id="IPR002213">
    <property type="entry name" value="UDP_glucos_trans"/>
</dbReference>
<dbReference type="GO" id="GO:0080044">
    <property type="term" value="F:quercetin 7-O-glucosyltransferase activity"/>
    <property type="evidence" value="ECO:0007669"/>
    <property type="project" value="TreeGrafter"/>
</dbReference>
<gene>
    <name evidence="6" type="ORF">RchiOBHm_Chr2g0154071</name>
</gene>
<comment type="similarity">
    <text evidence="1 4">Belongs to the UDP-glycosyltransferase family.</text>
</comment>
<dbReference type="Pfam" id="PF00201">
    <property type="entry name" value="UDPGT"/>
    <property type="match status" value="1"/>
</dbReference>
<dbReference type="PANTHER" id="PTHR11926:SF1516">
    <property type="entry name" value="GLYCOSYLTRANSFERASE"/>
    <property type="match status" value="1"/>
</dbReference>
<dbReference type="OrthoDB" id="5835829at2759"/>
<keyword evidence="7" id="KW-1185">Reference proteome</keyword>
<dbReference type="Gene3D" id="3.40.50.2000">
    <property type="entry name" value="Glycogen Phosphorylase B"/>
    <property type="match status" value="2"/>
</dbReference>
<dbReference type="FunFam" id="3.40.50.2000:FF:000027">
    <property type="entry name" value="Glycosyltransferase"/>
    <property type="match status" value="1"/>
</dbReference>
<dbReference type="EMBL" id="PDCK01000040">
    <property type="protein sequence ID" value="PRQ52313.1"/>
    <property type="molecule type" value="Genomic_DNA"/>
</dbReference>
<evidence type="ECO:0000256" key="1">
    <source>
        <dbReference type="ARBA" id="ARBA00009995"/>
    </source>
</evidence>
<dbReference type="FunFam" id="3.40.50.2000:FF:000065">
    <property type="entry name" value="Glycosyltransferase"/>
    <property type="match status" value="1"/>
</dbReference>
<evidence type="ECO:0000256" key="4">
    <source>
        <dbReference type="RuleBase" id="RU003718"/>
    </source>
</evidence>
<dbReference type="CDD" id="cd03784">
    <property type="entry name" value="GT1_Gtf-like"/>
    <property type="match status" value="1"/>
</dbReference>
<dbReference type="EC" id="2.4.1.-" evidence="5"/>
<keyword evidence="3 4" id="KW-0808">Transferase</keyword>
<keyword evidence="2 4" id="KW-0328">Glycosyltransferase</keyword>
<reference evidence="6 7" key="1">
    <citation type="journal article" date="2018" name="Nat. Genet.">
        <title>The Rosa genome provides new insights in the design of modern roses.</title>
        <authorList>
            <person name="Bendahmane M."/>
        </authorList>
    </citation>
    <scope>NUCLEOTIDE SEQUENCE [LARGE SCALE GENOMIC DNA]</scope>
    <source>
        <strain evidence="7">cv. Old Blush</strain>
    </source>
</reference>
<evidence type="ECO:0000256" key="3">
    <source>
        <dbReference type="ARBA" id="ARBA00022679"/>
    </source>
</evidence>
<dbReference type="OMA" id="HITFANS"/>
<dbReference type="SUPFAM" id="SSF53756">
    <property type="entry name" value="UDP-Glycosyltransferase/glycogen phosphorylase"/>
    <property type="match status" value="1"/>
</dbReference>
<evidence type="ECO:0000256" key="2">
    <source>
        <dbReference type="ARBA" id="ARBA00022676"/>
    </source>
</evidence>
<dbReference type="Proteomes" id="UP000238479">
    <property type="component" value="Chromosome 2"/>
</dbReference>
<evidence type="ECO:0000313" key="6">
    <source>
        <dbReference type="EMBL" id="PRQ52313.1"/>
    </source>
</evidence>
<comment type="caution">
    <text evidence="6">The sequence shown here is derived from an EMBL/GenBank/DDBJ whole genome shotgun (WGS) entry which is preliminary data.</text>
</comment>
<dbReference type="PROSITE" id="PS00375">
    <property type="entry name" value="UDPGT"/>
    <property type="match status" value="1"/>
</dbReference>
<dbReference type="InterPro" id="IPR035595">
    <property type="entry name" value="UDP_glycos_trans_CS"/>
</dbReference>
<organism evidence="6 7">
    <name type="scientific">Rosa chinensis</name>
    <name type="common">China rose</name>
    <dbReference type="NCBI Taxonomy" id="74649"/>
    <lineage>
        <taxon>Eukaryota</taxon>
        <taxon>Viridiplantae</taxon>
        <taxon>Streptophyta</taxon>
        <taxon>Embryophyta</taxon>
        <taxon>Tracheophyta</taxon>
        <taxon>Spermatophyta</taxon>
        <taxon>Magnoliopsida</taxon>
        <taxon>eudicotyledons</taxon>
        <taxon>Gunneridae</taxon>
        <taxon>Pentapetalae</taxon>
        <taxon>rosids</taxon>
        <taxon>fabids</taxon>
        <taxon>Rosales</taxon>
        <taxon>Rosaceae</taxon>
        <taxon>Rosoideae</taxon>
        <taxon>Rosoideae incertae sedis</taxon>
        <taxon>Rosa</taxon>
    </lineage>
</organism>
<protein>
    <recommendedName>
        <fullName evidence="5">Glycosyltransferase</fullName>
        <ecNumber evidence="5">2.4.1.-</ecNumber>
    </recommendedName>
</protein>
<dbReference type="Gramene" id="PRQ52313">
    <property type="protein sequence ID" value="PRQ52313"/>
    <property type="gene ID" value="RchiOBHm_Chr2g0154071"/>
</dbReference>
<dbReference type="AlphaFoldDB" id="A0A2P6S0W8"/>
<accession>A0A2P6S0W8</accession>